<dbReference type="Proteomes" id="UP001152049">
    <property type="component" value="Unassembled WGS sequence"/>
</dbReference>
<dbReference type="Pfam" id="PF00083">
    <property type="entry name" value="Sugar_tr"/>
    <property type="match status" value="1"/>
</dbReference>
<evidence type="ECO:0000256" key="3">
    <source>
        <dbReference type="ARBA" id="ARBA00022692"/>
    </source>
</evidence>
<protein>
    <recommendedName>
        <fullName evidence="7">Major facilitator superfamily (MFS) profile domain-containing protein</fullName>
    </recommendedName>
</protein>
<feature type="transmembrane region" description="Helical" evidence="6">
    <location>
        <begin position="483"/>
        <end position="501"/>
    </location>
</feature>
<keyword evidence="5 6" id="KW-0472">Membrane</keyword>
<dbReference type="InterPro" id="IPR050360">
    <property type="entry name" value="MFS_Sugar_Transporters"/>
</dbReference>
<evidence type="ECO:0000256" key="5">
    <source>
        <dbReference type="ARBA" id="ARBA00023136"/>
    </source>
</evidence>
<keyword evidence="3 6" id="KW-0812">Transmembrane</keyword>
<feature type="transmembrane region" description="Helical" evidence="6">
    <location>
        <begin position="416"/>
        <end position="437"/>
    </location>
</feature>
<evidence type="ECO:0000256" key="2">
    <source>
        <dbReference type="ARBA" id="ARBA00010992"/>
    </source>
</evidence>
<proteinExistence type="inferred from homology"/>
<dbReference type="Gene3D" id="1.20.1250.20">
    <property type="entry name" value="MFS general substrate transporter like domains"/>
    <property type="match status" value="1"/>
</dbReference>
<evidence type="ECO:0000313" key="9">
    <source>
        <dbReference type="Proteomes" id="UP001152049"/>
    </source>
</evidence>
<evidence type="ECO:0000256" key="6">
    <source>
        <dbReference type="SAM" id="Phobius"/>
    </source>
</evidence>
<dbReference type="PANTHER" id="PTHR48022">
    <property type="entry name" value="PLASTIDIC GLUCOSE TRANSPORTER 4"/>
    <property type="match status" value="1"/>
</dbReference>
<dbReference type="PANTHER" id="PTHR48022:SF41">
    <property type="entry name" value="MAJOR FACILITATOR SUPERFAMILY (MFS) PROFILE DOMAIN-CONTAINING PROTEIN"/>
    <property type="match status" value="1"/>
</dbReference>
<gene>
    <name evidence="8" type="ORF">NW762_002460</name>
</gene>
<feature type="domain" description="Major facilitator superfamily (MFS) profile" evidence="7">
    <location>
        <begin position="60"/>
        <end position="505"/>
    </location>
</feature>
<feature type="transmembrane region" description="Helical" evidence="6">
    <location>
        <begin position="449"/>
        <end position="471"/>
    </location>
</feature>
<comment type="subcellular location">
    <subcellularLocation>
        <location evidence="1">Membrane</location>
        <topology evidence="1">Multi-pass membrane protein</topology>
    </subcellularLocation>
</comment>
<feature type="transmembrane region" description="Helical" evidence="6">
    <location>
        <begin position="383"/>
        <end position="404"/>
    </location>
</feature>
<dbReference type="GO" id="GO:0005351">
    <property type="term" value="F:carbohydrate:proton symporter activity"/>
    <property type="evidence" value="ECO:0007669"/>
    <property type="project" value="TreeGrafter"/>
</dbReference>
<feature type="transmembrane region" description="Helical" evidence="6">
    <location>
        <begin position="165"/>
        <end position="189"/>
    </location>
</feature>
<dbReference type="AlphaFoldDB" id="A0A9W8SD14"/>
<sequence>MDSGASFDDGSRYDLPGSTSNYTGAATVINTGGETNKINELDMNMPLGKAMKKYNKIVRCCLFICIPITAWGYSLLMTGAVNGADSFKKGYGAKYKGEWIIPKTYLSLWMAIGPAGSGVGALVGGFLQDRIGRRFTLMTGSVISALGVTGIFFSFLPPEVLGKRIMYSAGMCLQGVSVGMLQATCSTWVSENTPVALQGPAMAIFPTFTLLGQLLGSLTLVPVNMIEGRTGYAAAFAAEWLLAVSAFILSWFIPDSPIFLLRKGRDSDALKAAKRLYAPKVSQFVALERFRNIVEEERSWAADATYLACFRRKNLRRTMITLLAAIMPSLFGLDLLQTANVFMETLGMDTMTAAILLSSGIIAGMIANGTGIWILSRMGVRRTAMVTLCVTAVLWAGMGSLGFFKGDTIPWVCSGFMIAIIISLGLGVWPASFAYIGQTSSMQLRAVSTSLAGTAAQVCSAIVAYILPQLFNKDGLYLGAKTAFLYTGTCLVAVVLAFFFLPEMKGRTVADLDTMFAMRMPTRQFRYYKVDDTVLEDDKIPLVDQSYSRVPV</sequence>
<feature type="transmembrane region" description="Helical" evidence="6">
    <location>
        <begin position="320"/>
        <end position="339"/>
    </location>
</feature>
<feature type="transmembrane region" description="Helical" evidence="6">
    <location>
        <begin position="201"/>
        <end position="220"/>
    </location>
</feature>
<dbReference type="InterPro" id="IPR020846">
    <property type="entry name" value="MFS_dom"/>
</dbReference>
<feature type="transmembrane region" description="Helical" evidence="6">
    <location>
        <begin position="57"/>
        <end position="76"/>
    </location>
</feature>
<feature type="transmembrane region" description="Helical" evidence="6">
    <location>
        <begin position="351"/>
        <end position="376"/>
    </location>
</feature>
<evidence type="ECO:0000256" key="4">
    <source>
        <dbReference type="ARBA" id="ARBA00022989"/>
    </source>
</evidence>
<dbReference type="InterPro" id="IPR005828">
    <property type="entry name" value="MFS_sugar_transport-like"/>
</dbReference>
<feature type="transmembrane region" description="Helical" evidence="6">
    <location>
        <begin position="232"/>
        <end position="253"/>
    </location>
</feature>
<feature type="transmembrane region" description="Helical" evidence="6">
    <location>
        <begin position="106"/>
        <end position="127"/>
    </location>
</feature>
<accession>A0A9W8SD14</accession>
<dbReference type="OrthoDB" id="6612291at2759"/>
<comment type="similarity">
    <text evidence="2">Belongs to the major facilitator superfamily. Sugar transporter (TC 2.A.1.1) family.</text>
</comment>
<dbReference type="EMBL" id="JAOQAZ010000003">
    <property type="protein sequence ID" value="KAJ4268397.1"/>
    <property type="molecule type" value="Genomic_DNA"/>
</dbReference>
<dbReference type="PROSITE" id="PS50850">
    <property type="entry name" value="MFS"/>
    <property type="match status" value="1"/>
</dbReference>
<comment type="caution">
    <text evidence="8">The sequence shown here is derived from an EMBL/GenBank/DDBJ whole genome shotgun (WGS) entry which is preliminary data.</text>
</comment>
<reference evidence="8" key="1">
    <citation type="submission" date="2022-09" db="EMBL/GenBank/DDBJ databases">
        <title>Fusarium specimens isolated from Avocado Roots.</title>
        <authorList>
            <person name="Stajich J."/>
            <person name="Roper C."/>
            <person name="Heimlech-Rivalta G."/>
        </authorList>
    </citation>
    <scope>NUCLEOTIDE SEQUENCE</scope>
    <source>
        <strain evidence="8">CF00136</strain>
    </source>
</reference>
<name>A0A9W8SD14_9HYPO</name>
<keyword evidence="9" id="KW-1185">Reference proteome</keyword>
<dbReference type="SUPFAM" id="SSF103473">
    <property type="entry name" value="MFS general substrate transporter"/>
    <property type="match status" value="1"/>
</dbReference>
<evidence type="ECO:0000313" key="8">
    <source>
        <dbReference type="EMBL" id="KAJ4268397.1"/>
    </source>
</evidence>
<feature type="transmembrane region" description="Helical" evidence="6">
    <location>
        <begin position="134"/>
        <end position="153"/>
    </location>
</feature>
<evidence type="ECO:0000256" key="1">
    <source>
        <dbReference type="ARBA" id="ARBA00004141"/>
    </source>
</evidence>
<organism evidence="8 9">
    <name type="scientific">Fusarium torreyae</name>
    <dbReference type="NCBI Taxonomy" id="1237075"/>
    <lineage>
        <taxon>Eukaryota</taxon>
        <taxon>Fungi</taxon>
        <taxon>Dikarya</taxon>
        <taxon>Ascomycota</taxon>
        <taxon>Pezizomycotina</taxon>
        <taxon>Sordariomycetes</taxon>
        <taxon>Hypocreomycetidae</taxon>
        <taxon>Hypocreales</taxon>
        <taxon>Nectriaceae</taxon>
        <taxon>Fusarium</taxon>
    </lineage>
</organism>
<dbReference type="GO" id="GO:0016020">
    <property type="term" value="C:membrane"/>
    <property type="evidence" value="ECO:0007669"/>
    <property type="project" value="UniProtKB-SubCell"/>
</dbReference>
<evidence type="ECO:0000259" key="7">
    <source>
        <dbReference type="PROSITE" id="PS50850"/>
    </source>
</evidence>
<keyword evidence="4 6" id="KW-1133">Transmembrane helix</keyword>
<dbReference type="InterPro" id="IPR036259">
    <property type="entry name" value="MFS_trans_sf"/>
</dbReference>